<name>H1XY95_CALAY</name>
<proteinExistence type="predicted"/>
<dbReference type="SUPFAM" id="SSF103196">
    <property type="entry name" value="Roadblock/LC7 domain"/>
    <property type="match status" value="1"/>
</dbReference>
<organism evidence="3 4">
    <name type="scientific">Caldithrix abyssi DSM 13497</name>
    <dbReference type="NCBI Taxonomy" id="880073"/>
    <lineage>
        <taxon>Bacteria</taxon>
        <taxon>Pseudomonadati</taxon>
        <taxon>Calditrichota</taxon>
        <taxon>Calditrichia</taxon>
        <taxon>Calditrichales</taxon>
        <taxon>Calditrichaceae</taxon>
        <taxon>Caldithrix</taxon>
    </lineage>
</organism>
<dbReference type="eggNOG" id="COG1357">
    <property type="taxonomic scope" value="Bacteria"/>
</dbReference>
<evidence type="ECO:0000313" key="2">
    <source>
        <dbReference type="EMBL" id="APF17972.1"/>
    </source>
</evidence>
<dbReference type="EMBL" id="CM001402">
    <property type="protein sequence ID" value="EHO42022.1"/>
    <property type="molecule type" value="Genomic_DNA"/>
</dbReference>
<dbReference type="STRING" id="880073.Cabys_1223"/>
<accession>H1XY95</accession>
<dbReference type="OrthoDB" id="5506355at2"/>
<dbReference type="EMBL" id="CP018099">
    <property type="protein sequence ID" value="APF17972.1"/>
    <property type="molecule type" value="Genomic_DNA"/>
</dbReference>
<gene>
    <name evidence="2" type="ORF">Cabys_1223</name>
    <name evidence="3" type="ORF">Calab_2412</name>
</gene>
<reference evidence="3 4" key="1">
    <citation type="submission" date="2011-09" db="EMBL/GenBank/DDBJ databases">
        <title>The permanent draft genome of Caldithrix abyssi DSM 13497.</title>
        <authorList>
            <consortium name="US DOE Joint Genome Institute (JGI-PGF)"/>
            <person name="Lucas S."/>
            <person name="Han J."/>
            <person name="Lapidus A."/>
            <person name="Bruce D."/>
            <person name="Goodwin L."/>
            <person name="Pitluck S."/>
            <person name="Peters L."/>
            <person name="Kyrpides N."/>
            <person name="Mavromatis K."/>
            <person name="Ivanova N."/>
            <person name="Mikhailova N."/>
            <person name="Chertkov O."/>
            <person name="Detter J.C."/>
            <person name="Tapia R."/>
            <person name="Han C."/>
            <person name="Land M."/>
            <person name="Hauser L."/>
            <person name="Markowitz V."/>
            <person name="Cheng J.-F."/>
            <person name="Hugenholtz P."/>
            <person name="Woyke T."/>
            <person name="Wu D."/>
            <person name="Spring S."/>
            <person name="Brambilla E."/>
            <person name="Klenk H.-P."/>
            <person name="Eisen J.A."/>
        </authorList>
    </citation>
    <scope>NUCLEOTIDE SEQUENCE [LARGE SCALE GENOMIC DNA]</scope>
    <source>
        <strain evidence="3 4">DSM 13497</strain>
    </source>
</reference>
<dbReference type="InterPro" id="IPR025497">
    <property type="entry name" value="PatA-like_N"/>
</dbReference>
<dbReference type="PaxDb" id="880073-Calab_2412"/>
<dbReference type="PANTHER" id="PTHR36304">
    <property type="entry name" value="DOMAIN GTPASE-ACTIVATING PROTEIN, PUTATIVE-RELATED-RELATED"/>
    <property type="match status" value="1"/>
</dbReference>
<dbReference type="RefSeq" id="WP_006929244.1">
    <property type="nucleotide sequence ID" value="NZ_CM001402.1"/>
</dbReference>
<dbReference type="HOGENOM" id="CLU_1275737_0_0_0"/>
<dbReference type="Proteomes" id="UP000183868">
    <property type="component" value="Chromosome"/>
</dbReference>
<evidence type="ECO:0000313" key="5">
    <source>
        <dbReference type="Proteomes" id="UP000183868"/>
    </source>
</evidence>
<dbReference type="AlphaFoldDB" id="H1XY95"/>
<evidence type="ECO:0000313" key="3">
    <source>
        <dbReference type="EMBL" id="EHO42022.1"/>
    </source>
</evidence>
<sequence length="216" mass="24854">MALVGNLKDIKLPTLVQINCMEKNTAKLTIEHLGKFGFIYFDGGQVVHAEYDPLIGEEAFFKLLELYSGNFKVENDVKPPAVTIQRNWNNLLLEGLHRRDVNMPDSKFNFTRLFESLFNVKGVEQVSILDKHGNTIAQSDQQKINVTETLFFWYEAEKLSGVVGEHTLRFLRLSLGSKQQFVIKLDENYILVINFSKKIQQELIFSIIRETLKISV</sequence>
<dbReference type="InParanoid" id="H1XY95"/>
<dbReference type="KEGG" id="caby:Cabys_1223"/>
<dbReference type="Pfam" id="PF14332">
    <property type="entry name" value="DUF4388"/>
    <property type="match status" value="1"/>
</dbReference>
<protein>
    <submittedName>
        <fullName evidence="3">Roadblock/LC7 family protein</fullName>
    </submittedName>
</protein>
<dbReference type="PANTHER" id="PTHR36304:SF4">
    <property type="entry name" value="DUF4388 DOMAIN-CONTAINING PROTEIN"/>
    <property type="match status" value="1"/>
</dbReference>
<feature type="domain" description="PatA-like N-terminal" evidence="1">
    <location>
        <begin position="5"/>
        <end position="100"/>
    </location>
</feature>
<keyword evidence="4" id="KW-1185">Reference proteome</keyword>
<evidence type="ECO:0000259" key="1">
    <source>
        <dbReference type="Pfam" id="PF14332"/>
    </source>
</evidence>
<evidence type="ECO:0000313" key="4">
    <source>
        <dbReference type="Proteomes" id="UP000004671"/>
    </source>
</evidence>
<dbReference type="Proteomes" id="UP000004671">
    <property type="component" value="Chromosome"/>
</dbReference>
<reference evidence="2 5" key="2">
    <citation type="submission" date="2016-11" db="EMBL/GenBank/DDBJ databases">
        <title>Genomic analysis of Caldithrix abyssi and proposal of a novel bacterial phylum Caldithrichaeota.</title>
        <authorList>
            <person name="Kublanov I."/>
            <person name="Sigalova O."/>
            <person name="Gavrilov S."/>
            <person name="Lebedinsky A."/>
            <person name="Ivanova N."/>
            <person name="Daum C."/>
            <person name="Reddy T."/>
            <person name="Klenk H.P."/>
            <person name="Goker M."/>
            <person name="Reva O."/>
            <person name="Miroshnichenko M."/>
            <person name="Kyprides N."/>
            <person name="Woyke T."/>
            <person name="Gelfand M."/>
        </authorList>
    </citation>
    <scope>NUCLEOTIDE SEQUENCE [LARGE SCALE GENOMIC DNA]</scope>
    <source>
        <strain evidence="2 5">LF13</strain>
    </source>
</reference>